<dbReference type="Gene3D" id="3.30.70.790">
    <property type="entry name" value="UreE, C-terminal domain"/>
    <property type="match status" value="1"/>
</dbReference>
<feature type="domain" description="DUF2007" evidence="1">
    <location>
        <begin position="1"/>
        <end position="67"/>
    </location>
</feature>
<dbReference type="AlphaFoldDB" id="A0A495DDJ9"/>
<dbReference type="InterPro" id="IPR018551">
    <property type="entry name" value="DUF2007"/>
</dbReference>
<evidence type="ECO:0000259" key="1">
    <source>
        <dbReference type="Pfam" id="PF09413"/>
    </source>
</evidence>
<dbReference type="Proteomes" id="UP000273675">
    <property type="component" value="Unassembled WGS sequence"/>
</dbReference>
<reference evidence="2 3" key="1">
    <citation type="submission" date="2018-10" db="EMBL/GenBank/DDBJ databases">
        <title>Genomic Encyclopedia of Type Strains, Phase IV (KMG-IV): sequencing the most valuable type-strain genomes for metagenomic binning, comparative biology and taxonomic classification.</title>
        <authorList>
            <person name="Goeker M."/>
        </authorList>
    </citation>
    <scope>NUCLEOTIDE SEQUENCE [LARGE SCALE GENOMIC DNA]</scope>
    <source>
        <strain evidence="2 3">DSM 4734</strain>
    </source>
</reference>
<comment type="caution">
    <text evidence="2">The sequence shown here is derived from an EMBL/GenBank/DDBJ whole genome shotgun (WGS) entry which is preliminary data.</text>
</comment>
<accession>A0A495DDJ9</accession>
<dbReference type="SUPFAM" id="SSF54913">
    <property type="entry name" value="GlnB-like"/>
    <property type="match status" value="1"/>
</dbReference>
<dbReference type="RefSeq" id="WP_121210733.1">
    <property type="nucleotide sequence ID" value="NZ_RBIM01000003.1"/>
</dbReference>
<name>A0A495DDJ9_9PROT</name>
<evidence type="ECO:0000313" key="3">
    <source>
        <dbReference type="Proteomes" id="UP000273675"/>
    </source>
</evidence>
<dbReference type="EMBL" id="RBIM01000003">
    <property type="protein sequence ID" value="RKR00409.1"/>
    <property type="molecule type" value="Genomic_DNA"/>
</dbReference>
<evidence type="ECO:0000313" key="2">
    <source>
        <dbReference type="EMBL" id="RKR00409.1"/>
    </source>
</evidence>
<organism evidence="2 3">
    <name type="scientific">Maricaulis maris</name>
    <dbReference type="NCBI Taxonomy" id="74318"/>
    <lineage>
        <taxon>Bacteria</taxon>
        <taxon>Pseudomonadati</taxon>
        <taxon>Pseudomonadota</taxon>
        <taxon>Alphaproteobacteria</taxon>
        <taxon>Maricaulales</taxon>
        <taxon>Maricaulaceae</taxon>
        <taxon>Maricaulis</taxon>
    </lineage>
</organism>
<protein>
    <submittedName>
        <fullName evidence="2">Putative signal transducing protein</fullName>
    </submittedName>
</protein>
<gene>
    <name evidence="2" type="ORF">C7435_1617</name>
</gene>
<dbReference type="OrthoDB" id="5297170at2"/>
<dbReference type="Pfam" id="PF09413">
    <property type="entry name" value="DUF2007"/>
    <property type="match status" value="1"/>
</dbReference>
<sequence length="71" mass="7763">MKEVLRTNDPVKLSYAQSLLRDADIEPIVLDQGMSSMYGGGLPVIRTRIMVIDEDAAEAASILAELQEDKA</sequence>
<proteinExistence type="predicted"/>
<dbReference type="InterPro" id="IPR011322">
    <property type="entry name" value="N-reg_PII-like_a/b"/>
</dbReference>